<feature type="transmembrane region" description="Helical" evidence="1">
    <location>
        <begin position="6"/>
        <end position="23"/>
    </location>
</feature>
<gene>
    <name evidence="2" type="ORF">MNBD_GAMMA04-640</name>
</gene>
<evidence type="ECO:0000313" key="2">
    <source>
        <dbReference type="EMBL" id="VAW47684.1"/>
    </source>
</evidence>
<keyword evidence="1" id="KW-1133">Transmembrane helix</keyword>
<feature type="transmembrane region" description="Helical" evidence="1">
    <location>
        <begin position="30"/>
        <end position="49"/>
    </location>
</feature>
<dbReference type="AlphaFoldDB" id="A0A3B0WVG0"/>
<evidence type="ECO:0000256" key="1">
    <source>
        <dbReference type="SAM" id="Phobius"/>
    </source>
</evidence>
<proteinExistence type="predicted"/>
<sequence length="146" mass="16060">MEHLLTVIPAWLMITIGLFLLVLELLTGAFVVLFFGIAFVIVGVSGFFIEWTAGGFQVLTAMVLGGILTFSLRRLFIKSMNQEELPLETMQVGELGRIVEQGGELRLQYKGTTWSFKNIGEADVVVGDDAMVESLKNNVAYISKGL</sequence>
<evidence type="ECO:0008006" key="3">
    <source>
        <dbReference type="Google" id="ProtNLM"/>
    </source>
</evidence>
<organism evidence="2">
    <name type="scientific">hydrothermal vent metagenome</name>
    <dbReference type="NCBI Taxonomy" id="652676"/>
    <lineage>
        <taxon>unclassified sequences</taxon>
        <taxon>metagenomes</taxon>
        <taxon>ecological metagenomes</taxon>
    </lineage>
</organism>
<keyword evidence="1" id="KW-0472">Membrane</keyword>
<feature type="transmembrane region" description="Helical" evidence="1">
    <location>
        <begin position="55"/>
        <end position="72"/>
    </location>
</feature>
<keyword evidence="1" id="KW-0812">Transmembrane</keyword>
<name>A0A3B0WVG0_9ZZZZ</name>
<reference evidence="2" key="1">
    <citation type="submission" date="2018-06" db="EMBL/GenBank/DDBJ databases">
        <authorList>
            <person name="Zhirakovskaya E."/>
        </authorList>
    </citation>
    <scope>NUCLEOTIDE SEQUENCE</scope>
</reference>
<protein>
    <recommendedName>
        <fullName evidence="3">NfeD-like C-terminal domain-containing protein</fullName>
    </recommendedName>
</protein>
<accession>A0A3B0WVG0</accession>
<dbReference type="EMBL" id="UOFB01000215">
    <property type="protein sequence ID" value="VAW47684.1"/>
    <property type="molecule type" value="Genomic_DNA"/>
</dbReference>